<keyword evidence="2" id="KW-1185">Reference proteome</keyword>
<accession>A0A9Q0VQY4</accession>
<sequence>MPTLLSYCLRMNSTEMNRKKARIWIHSASLIGPGTHLEKQRRVYDKTLKLKCHFPAKKHCLFLSICGTTMHSRSCYKPMSFSYEISCGGEVFFVLSFLLPPSLVSCYLPEQPGKLAS</sequence>
<proteinExistence type="predicted"/>
<reference evidence="1" key="1">
    <citation type="submission" date="2022-11" db="EMBL/GenBank/DDBJ databases">
        <authorList>
            <person name="Hyden B.L."/>
            <person name="Feng K."/>
            <person name="Yates T."/>
            <person name="Jawdy S."/>
            <person name="Smart L.B."/>
            <person name="Muchero W."/>
        </authorList>
    </citation>
    <scope>NUCLEOTIDE SEQUENCE</scope>
    <source>
        <tissue evidence="1">Shoot tip</tissue>
    </source>
</reference>
<dbReference type="AlphaFoldDB" id="A0A9Q0VQY4"/>
<dbReference type="OrthoDB" id="1937086at2759"/>
<evidence type="ECO:0000313" key="1">
    <source>
        <dbReference type="EMBL" id="KAJ6753364.1"/>
    </source>
</evidence>
<protein>
    <submittedName>
        <fullName evidence="1">Uncharacterized protein</fullName>
    </submittedName>
</protein>
<name>A0A9Q0VQY4_SALPP</name>
<dbReference type="Proteomes" id="UP001151532">
    <property type="component" value="Chromosome 16"/>
</dbReference>
<evidence type="ECO:0000313" key="2">
    <source>
        <dbReference type="Proteomes" id="UP001151532"/>
    </source>
</evidence>
<organism evidence="1 2">
    <name type="scientific">Salix purpurea</name>
    <name type="common">Purple osier willow</name>
    <dbReference type="NCBI Taxonomy" id="77065"/>
    <lineage>
        <taxon>Eukaryota</taxon>
        <taxon>Viridiplantae</taxon>
        <taxon>Streptophyta</taxon>
        <taxon>Embryophyta</taxon>
        <taxon>Tracheophyta</taxon>
        <taxon>Spermatophyta</taxon>
        <taxon>Magnoliopsida</taxon>
        <taxon>eudicotyledons</taxon>
        <taxon>Gunneridae</taxon>
        <taxon>Pentapetalae</taxon>
        <taxon>rosids</taxon>
        <taxon>fabids</taxon>
        <taxon>Malpighiales</taxon>
        <taxon>Salicaceae</taxon>
        <taxon>Saliceae</taxon>
        <taxon>Salix</taxon>
    </lineage>
</organism>
<dbReference type="EMBL" id="JAPFFK010000007">
    <property type="protein sequence ID" value="KAJ6753364.1"/>
    <property type="molecule type" value="Genomic_DNA"/>
</dbReference>
<gene>
    <name evidence="1" type="ORF">OIU79_026236</name>
</gene>
<comment type="caution">
    <text evidence="1">The sequence shown here is derived from an EMBL/GenBank/DDBJ whole genome shotgun (WGS) entry which is preliminary data.</text>
</comment>
<reference evidence="1" key="2">
    <citation type="journal article" date="2023" name="Int. J. Mol. Sci.">
        <title>De Novo Assembly and Annotation of 11 Diverse Shrub Willow (Salix) Genomes Reveals Novel Gene Organization in Sex-Linked Regions.</title>
        <authorList>
            <person name="Hyden B."/>
            <person name="Feng K."/>
            <person name="Yates T.B."/>
            <person name="Jawdy S."/>
            <person name="Cereghino C."/>
            <person name="Smart L.B."/>
            <person name="Muchero W."/>
        </authorList>
    </citation>
    <scope>NUCLEOTIDE SEQUENCE</scope>
    <source>
        <tissue evidence="1">Shoot tip</tissue>
    </source>
</reference>